<dbReference type="KEGG" id="saga:M5M_08850"/>
<reference evidence="4 5" key="1">
    <citation type="journal article" date="2013" name="Genome Announc.">
        <title>Complete genome sequence of Simiduia agarivorans SA1(T), a marine bacterium able to degrade a variety of polysaccharides.</title>
        <authorList>
            <person name="Lin S.Y."/>
            <person name="Shieh W.Y."/>
            <person name="Chen J.S."/>
            <person name="Tang S.L."/>
        </authorList>
    </citation>
    <scope>NUCLEOTIDE SEQUENCE [LARGE SCALE GENOMIC DNA]</scope>
    <source>
        <strain evidence="5">DSM 21679 / JCM 13881 / BCRC 17597 / SA1</strain>
    </source>
</reference>
<dbReference type="PANTHER" id="PTHR34216:SF3">
    <property type="entry name" value="POLY-BETA-1,6-N-ACETYL-D-GLUCOSAMINE N-DEACETYLASE"/>
    <property type="match status" value="1"/>
</dbReference>
<dbReference type="AlphaFoldDB" id="K4KYD2"/>
<accession>K4KYD2</accession>
<keyword evidence="5" id="KW-1185">Reference proteome</keyword>
<dbReference type="eggNOG" id="COG0726">
    <property type="taxonomic scope" value="Bacteria"/>
</dbReference>
<dbReference type="PANTHER" id="PTHR34216">
    <property type="match status" value="1"/>
</dbReference>
<comment type="subcellular location">
    <subcellularLocation>
        <location evidence="1">Secreted</location>
    </subcellularLocation>
</comment>
<evidence type="ECO:0000256" key="1">
    <source>
        <dbReference type="ARBA" id="ARBA00004613"/>
    </source>
</evidence>
<dbReference type="Pfam" id="PF01522">
    <property type="entry name" value="Polysacc_deac_1"/>
    <property type="match status" value="1"/>
</dbReference>
<dbReference type="GO" id="GO:0016810">
    <property type="term" value="F:hydrolase activity, acting on carbon-nitrogen (but not peptide) bonds"/>
    <property type="evidence" value="ECO:0007669"/>
    <property type="project" value="InterPro"/>
</dbReference>
<evidence type="ECO:0000259" key="3">
    <source>
        <dbReference type="Pfam" id="PF01522"/>
    </source>
</evidence>
<dbReference type="GO" id="GO:0005975">
    <property type="term" value="P:carbohydrate metabolic process"/>
    <property type="evidence" value="ECO:0007669"/>
    <property type="project" value="InterPro"/>
</dbReference>
<dbReference type="InterPro" id="IPR002509">
    <property type="entry name" value="NODB_dom"/>
</dbReference>
<keyword evidence="2" id="KW-0732">Signal</keyword>
<dbReference type="OrthoDB" id="9814639at2"/>
<sequence length="345" mass="38911">MRGNIKSALVKTMGRLPFGLWPAVTRGTFIPVFMLHRFEIPDLELPGHSTSQVKRFLEFLRRKKVDIISLEQAMNYISLGERLNRPAVAFTIDDGYQDHLDIGLPIFKQYDVPCTYFLPTEIIKQGSWIWDAKLQFLVDEAFENPQALSALAARFDLDAFAGKEAFCESLVCRIKLQQPEQVDQALNDIAEIAGVLVPTKPTEKYQTIDLSSVRTLENDGMLIGPHSRTHRILTSLDDQRAQDEIAGSWLDLQEMCDSPLSVFCYPVGKSTDYSAREASLVARSGMQAAVTAVPGSMLIDSNTNMYTLPRYALPAEYDDFIQYSTWIEEAKTVLRKQRFKAGQKA</sequence>
<dbReference type="SUPFAM" id="SSF88713">
    <property type="entry name" value="Glycoside hydrolase/deacetylase"/>
    <property type="match status" value="1"/>
</dbReference>
<dbReference type="STRING" id="1117647.M5M_08850"/>
<protein>
    <recommendedName>
        <fullName evidence="3">NodB homology domain-containing protein</fullName>
    </recommendedName>
</protein>
<dbReference type="EMBL" id="CP003746">
    <property type="protein sequence ID" value="AFU98957.1"/>
    <property type="molecule type" value="Genomic_DNA"/>
</dbReference>
<gene>
    <name evidence="4" type="ordered locus">M5M_08850</name>
</gene>
<dbReference type="RefSeq" id="WP_015047122.1">
    <property type="nucleotide sequence ID" value="NC_018868.3"/>
</dbReference>
<dbReference type="GO" id="GO:0005576">
    <property type="term" value="C:extracellular region"/>
    <property type="evidence" value="ECO:0007669"/>
    <property type="project" value="UniProtKB-SubCell"/>
</dbReference>
<dbReference type="InterPro" id="IPR011330">
    <property type="entry name" value="Glyco_hydro/deAcase_b/a-brl"/>
</dbReference>
<dbReference type="InterPro" id="IPR051398">
    <property type="entry name" value="Polysacch_Deacetylase"/>
</dbReference>
<dbReference type="HOGENOM" id="CLU_030024_1_1_6"/>
<name>K4KYD2_SIMAS</name>
<dbReference type="CDD" id="cd10918">
    <property type="entry name" value="CE4_NodB_like_5s_6s"/>
    <property type="match status" value="1"/>
</dbReference>
<dbReference type="Proteomes" id="UP000000466">
    <property type="component" value="Chromosome"/>
</dbReference>
<evidence type="ECO:0000256" key="2">
    <source>
        <dbReference type="ARBA" id="ARBA00022729"/>
    </source>
</evidence>
<feature type="domain" description="NodB homology" evidence="3">
    <location>
        <begin position="211"/>
        <end position="278"/>
    </location>
</feature>
<evidence type="ECO:0000313" key="5">
    <source>
        <dbReference type="Proteomes" id="UP000000466"/>
    </source>
</evidence>
<evidence type="ECO:0000313" key="4">
    <source>
        <dbReference type="EMBL" id="AFU98957.1"/>
    </source>
</evidence>
<organism evidence="4 5">
    <name type="scientific">Simiduia agarivorans (strain DSM 21679 / JCM 13881 / BCRC 17597 / SA1)</name>
    <dbReference type="NCBI Taxonomy" id="1117647"/>
    <lineage>
        <taxon>Bacteria</taxon>
        <taxon>Pseudomonadati</taxon>
        <taxon>Pseudomonadota</taxon>
        <taxon>Gammaproteobacteria</taxon>
        <taxon>Cellvibrionales</taxon>
        <taxon>Cellvibrionaceae</taxon>
        <taxon>Simiduia</taxon>
    </lineage>
</organism>
<dbReference type="Gene3D" id="3.20.20.370">
    <property type="entry name" value="Glycoside hydrolase/deacetylase"/>
    <property type="match status" value="1"/>
</dbReference>
<proteinExistence type="predicted"/>